<evidence type="ECO:0000256" key="1">
    <source>
        <dbReference type="ARBA" id="ARBA00022679"/>
    </source>
</evidence>
<dbReference type="SUPFAM" id="SSF53067">
    <property type="entry name" value="Actin-like ATPase domain"/>
    <property type="match status" value="2"/>
</dbReference>
<feature type="domain" description="Carbohydrate kinase FGGY C-terminal" evidence="11">
    <location>
        <begin position="288"/>
        <end position="486"/>
    </location>
</feature>
<comment type="catalytic activity">
    <reaction evidence="7 9">
        <text>L-ribulose + ATP = L-ribulose 5-phosphate + ADP + H(+)</text>
        <dbReference type="Rhea" id="RHEA:22072"/>
        <dbReference type="ChEBI" id="CHEBI:15378"/>
        <dbReference type="ChEBI" id="CHEBI:16880"/>
        <dbReference type="ChEBI" id="CHEBI:30616"/>
        <dbReference type="ChEBI" id="CHEBI:58226"/>
        <dbReference type="ChEBI" id="CHEBI:456216"/>
        <dbReference type="EC" id="2.7.1.16"/>
    </reaction>
</comment>
<dbReference type="PIRSF" id="PIRSF000538">
    <property type="entry name" value="GlpK"/>
    <property type="match status" value="1"/>
</dbReference>
<evidence type="ECO:0000256" key="7">
    <source>
        <dbReference type="HAMAP-Rule" id="MF_00520"/>
    </source>
</evidence>
<comment type="caution">
    <text evidence="12">The sequence shown here is derived from an EMBL/GenBank/DDBJ whole genome shotgun (WGS) entry which is preliminary data.</text>
</comment>
<dbReference type="GO" id="GO:0019569">
    <property type="term" value="P:L-arabinose catabolic process to D-xylulose 5-phosphate"/>
    <property type="evidence" value="ECO:0007669"/>
    <property type="project" value="UniProtKB-UniRule"/>
</dbReference>
<evidence type="ECO:0000259" key="11">
    <source>
        <dbReference type="Pfam" id="PF02782"/>
    </source>
</evidence>
<dbReference type="CDD" id="cd07781">
    <property type="entry name" value="ASKHA_NBD_FGGY_L-RBK"/>
    <property type="match status" value="1"/>
</dbReference>
<evidence type="ECO:0000256" key="8">
    <source>
        <dbReference type="NCBIfam" id="TIGR01234"/>
    </source>
</evidence>
<comment type="pathway">
    <text evidence="7 9">Carbohydrate degradation; L-arabinose degradation via L-ribulose; D-xylulose 5-phosphate from L-arabinose (bacterial route): step 2/3.</text>
</comment>
<evidence type="ECO:0000256" key="4">
    <source>
        <dbReference type="ARBA" id="ARBA00022840"/>
    </source>
</evidence>
<keyword evidence="4 7" id="KW-0067">ATP-binding</keyword>
<dbReference type="AlphaFoldDB" id="A0A9Q4DQ77"/>
<reference evidence="12" key="1">
    <citation type="submission" date="2022-02" db="EMBL/GenBank/DDBJ databases">
        <title>Crop Bioprotection Bacillus Genome Sequencing.</title>
        <authorList>
            <person name="Dunlap C."/>
        </authorList>
    </citation>
    <scope>NUCLEOTIDE SEQUENCE</scope>
    <source>
        <strain evidence="12">M18B4</strain>
    </source>
</reference>
<feature type="domain" description="Carbohydrate kinase FGGY N-terminal" evidence="10">
    <location>
        <begin position="3"/>
        <end position="274"/>
    </location>
</feature>
<keyword evidence="1 7" id="KW-0808">Transferase</keyword>
<dbReference type="EC" id="2.7.1.16" evidence="7 8"/>
<dbReference type="InterPro" id="IPR043129">
    <property type="entry name" value="ATPase_NBD"/>
</dbReference>
<dbReference type="Pfam" id="PF00370">
    <property type="entry name" value="FGGY_N"/>
    <property type="match status" value="1"/>
</dbReference>
<evidence type="ECO:0000256" key="2">
    <source>
        <dbReference type="ARBA" id="ARBA00022741"/>
    </source>
</evidence>
<dbReference type="InterPro" id="IPR018483">
    <property type="entry name" value="Carb_kinase_FGGY_CS"/>
</dbReference>
<dbReference type="PANTHER" id="PTHR43435">
    <property type="entry name" value="RIBULOKINASE"/>
    <property type="match status" value="1"/>
</dbReference>
<evidence type="ECO:0000256" key="6">
    <source>
        <dbReference type="ARBA" id="ARBA00023277"/>
    </source>
</evidence>
<keyword evidence="2 7" id="KW-0547">Nucleotide-binding</keyword>
<dbReference type="GO" id="GO:0005524">
    <property type="term" value="F:ATP binding"/>
    <property type="evidence" value="ECO:0007669"/>
    <property type="project" value="UniProtKB-UniRule"/>
</dbReference>
<dbReference type="InterPro" id="IPR018485">
    <property type="entry name" value="FGGY_C"/>
</dbReference>
<dbReference type="Pfam" id="PF02782">
    <property type="entry name" value="FGGY_C"/>
    <property type="match status" value="1"/>
</dbReference>
<protein>
    <recommendedName>
        <fullName evidence="7 8">Ribulokinase</fullName>
        <ecNumber evidence="7 8">2.7.1.16</ecNumber>
    </recommendedName>
</protein>
<evidence type="ECO:0000256" key="3">
    <source>
        <dbReference type="ARBA" id="ARBA00022777"/>
    </source>
</evidence>
<proteinExistence type="inferred from homology"/>
<dbReference type="Gene3D" id="3.30.420.40">
    <property type="match status" value="2"/>
</dbReference>
<evidence type="ECO:0000256" key="9">
    <source>
        <dbReference type="RuleBase" id="RU003455"/>
    </source>
</evidence>
<keyword evidence="5 7" id="KW-0054">Arabinose catabolism</keyword>
<dbReference type="GO" id="GO:0008741">
    <property type="term" value="F:ribulokinase activity"/>
    <property type="evidence" value="ECO:0007669"/>
    <property type="project" value="UniProtKB-UniRule"/>
</dbReference>
<dbReference type="InterPro" id="IPR018484">
    <property type="entry name" value="FGGY_N"/>
</dbReference>
<evidence type="ECO:0000259" key="10">
    <source>
        <dbReference type="Pfam" id="PF00370"/>
    </source>
</evidence>
<comment type="similarity">
    <text evidence="7 9">Belongs to the ribulokinase family.</text>
</comment>
<dbReference type="InterPro" id="IPR005929">
    <property type="entry name" value="Ribulokinase"/>
</dbReference>
<accession>A0A9Q4DQ77</accession>
<dbReference type="GO" id="GO:0019150">
    <property type="term" value="F:D-ribulokinase activity"/>
    <property type="evidence" value="ECO:0007669"/>
    <property type="project" value="TreeGrafter"/>
</dbReference>
<evidence type="ECO:0000313" key="13">
    <source>
        <dbReference type="Proteomes" id="UP001070352"/>
    </source>
</evidence>
<keyword evidence="6 7" id="KW-0119">Carbohydrate metabolism</keyword>
<dbReference type="PROSITE" id="PS00445">
    <property type="entry name" value="FGGY_KINASES_2"/>
    <property type="match status" value="1"/>
</dbReference>
<dbReference type="GO" id="GO:0005737">
    <property type="term" value="C:cytoplasm"/>
    <property type="evidence" value="ECO:0007669"/>
    <property type="project" value="TreeGrafter"/>
</dbReference>
<name>A0A9Q4DQ77_BACSC</name>
<dbReference type="NCBIfam" id="NF003154">
    <property type="entry name" value="PRK04123.1"/>
    <property type="match status" value="1"/>
</dbReference>
<dbReference type="NCBIfam" id="TIGR01234">
    <property type="entry name" value="L-ribulokinase"/>
    <property type="match status" value="1"/>
</dbReference>
<comment type="catalytic activity">
    <reaction evidence="7">
        <text>D-ribulose + ATP = D-ribulose 5-phosphate + ADP + H(+)</text>
        <dbReference type="Rhea" id="RHEA:17601"/>
        <dbReference type="ChEBI" id="CHEBI:15378"/>
        <dbReference type="ChEBI" id="CHEBI:17173"/>
        <dbReference type="ChEBI" id="CHEBI:30616"/>
        <dbReference type="ChEBI" id="CHEBI:58121"/>
        <dbReference type="ChEBI" id="CHEBI:456216"/>
        <dbReference type="EC" id="2.7.1.16"/>
    </reaction>
</comment>
<evidence type="ECO:0000313" key="12">
    <source>
        <dbReference type="EMBL" id="MCY8122064.1"/>
    </source>
</evidence>
<keyword evidence="3 7" id="KW-0418">Kinase</keyword>
<gene>
    <name evidence="7 12" type="primary">araB</name>
    <name evidence="12" type="ORF">MOC45_15940</name>
</gene>
<evidence type="ECO:0000256" key="5">
    <source>
        <dbReference type="ARBA" id="ARBA00022935"/>
    </source>
</evidence>
<dbReference type="PANTHER" id="PTHR43435:SF4">
    <property type="entry name" value="FGGY CARBOHYDRATE KINASE DOMAIN-CONTAINING PROTEIN"/>
    <property type="match status" value="1"/>
</dbReference>
<dbReference type="EMBL" id="JALANJ010000025">
    <property type="protein sequence ID" value="MCY8122064.1"/>
    <property type="molecule type" value="Genomic_DNA"/>
</dbReference>
<sequence length="561" mass="61074">MAYTIGVDFGTLSGRAVLVHVETGEELASAVKEYRHAVIDTVLPKTGHKLPRDWALQDPADYLEVLETTIPSLLEQTDVEPKDIIGIGIDFTACTILPVDSTGQPLCMLPEYEEEPHSYVKLWKHHAAQKHADRLNQIAEEEGEAFLQRYGGKISSEWMIPKVMQIAEEAPHIYEAADRIIEAADWIVYQLCGSLKRSNCTAGYKAIWSEKAGYPSEDFFGKLNPLMKTITSDKLAGSIHSVGEKAGGLTEKMAQLTGLLPGTAVAVANVDAHVSVPAVGITEPGKMLMIMGTSTCHVLLGEEVHIVPGMCGVVDNGILPGYAGYEAGQSCVGDHFDWFVKTCVPQAYREEAEEKNIGVHELLSGKANLQAPGESGLLALDWWNGNRSTLVDADLTGMLLGMTLLTKPEEIYRALVEATAYGTRMIIETFKESGVPIEELYAAGGIAEKNPFVMQIYADVTNMDIKISGSPQAPALGSAIFGALAAGKENGGYDDIKEAAAHMGKLKDISYTPNAENAAVYEKLYAEYKELVHYFGKENHVMKRLKTIKNFQFSSAVKKNS</sequence>
<dbReference type="Proteomes" id="UP001070352">
    <property type="component" value="Unassembled WGS sequence"/>
</dbReference>
<dbReference type="HAMAP" id="MF_00520">
    <property type="entry name" value="Ribulokinase"/>
    <property type="match status" value="1"/>
</dbReference>
<organism evidence="12 13">
    <name type="scientific">Bacillus spizizenii</name>
    <name type="common">Bacillus subtilis subsp. spizizenii</name>
    <dbReference type="NCBI Taxonomy" id="96241"/>
    <lineage>
        <taxon>Bacteria</taxon>
        <taxon>Bacillati</taxon>
        <taxon>Bacillota</taxon>
        <taxon>Bacilli</taxon>
        <taxon>Bacillales</taxon>
        <taxon>Bacillaceae</taxon>
        <taxon>Bacillus</taxon>
    </lineage>
</organism>
<dbReference type="InterPro" id="IPR000577">
    <property type="entry name" value="Carb_kinase_FGGY"/>
</dbReference>